<dbReference type="Gene3D" id="3.40.1410.10">
    <property type="entry name" value="Chorismate lyase-like"/>
    <property type="match status" value="1"/>
</dbReference>
<dbReference type="SUPFAM" id="SSF64288">
    <property type="entry name" value="Chorismate lyase-like"/>
    <property type="match status" value="1"/>
</dbReference>
<sequence>MITGFLDKLKNLDIPTCLRVCAGTDGSITFLLEIMTKEDVSVITKNQYLIPADKDTASLFNIDIGDEINYRTVALVAGNKPYVYARSLSPIKRMPPEVKQDMMRADIPIGKILRNHDIETRRDFENLEVEENHEYFECNQVLSRSYKIIHHNHVLMWINELFPVDDRWYL</sequence>
<reference evidence="1 2" key="1">
    <citation type="submission" date="2010-06" db="EMBL/GenBank/DDBJ databases">
        <title>Complete sequence chromosome of Methanohalobium evestigatum Z-7303.</title>
        <authorList>
            <consortium name="US DOE Joint Genome Institute"/>
            <person name="Lucas S."/>
            <person name="Copeland A."/>
            <person name="Lapidus A."/>
            <person name="Cheng J.-F."/>
            <person name="Bruce D."/>
            <person name="Goodwin L."/>
            <person name="Pitluck S."/>
            <person name="Saunders E."/>
            <person name="Detter J.C."/>
            <person name="Han C."/>
            <person name="Tapia R."/>
            <person name="Land M."/>
            <person name="Hauser L."/>
            <person name="Kyrpides N."/>
            <person name="Mikhailova N."/>
            <person name="Sieprawska-Lupa M."/>
            <person name="Whitman W.B."/>
            <person name="Anderson I."/>
            <person name="Woyke T."/>
        </authorList>
    </citation>
    <scope>NUCLEOTIDE SEQUENCE [LARGE SCALE GENOMIC DNA]</scope>
    <source>
        <strain evidence="2">ATCC BAA-1072 / DSM 3721 / NBRC 107634 / OCM 161 / Z-7303</strain>
    </source>
</reference>
<dbReference type="AlphaFoldDB" id="D7E7E4"/>
<dbReference type="Pfam" id="PF01947">
    <property type="entry name" value="Rv2949c-like"/>
    <property type="match status" value="1"/>
</dbReference>
<keyword evidence="2" id="KW-1185">Reference proteome</keyword>
<proteinExistence type="predicted"/>
<dbReference type="OrthoDB" id="145449at2157"/>
<gene>
    <name evidence="1" type="ordered locus">Metev_1004</name>
</gene>
<dbReference type="KEGG" id="mev:Metev_1004"/>
<evidence type="ECO:0000313" key="2">
    <source>
        <dbReference type="Proteomes" id="UP000000391"/>
    </source>
</evidence>
<protein>
    <recommendedName>
        <fullName evidence="3">Chorismate lyase</fullName>
    </recommendedName>
</protein>
<dbReference type="InterPro" id="IPR002800">
    <property type="entry name" value="Rv2949c-like"/>
</dbReference>
<dbReference type="Proteomes" id="UP000000391">
    <property type="component" value="Chromosome"/>
</dbReference>
<dbReference type="InterPro" id="IPR028978">
    <property type="entry name" value="Chorismate_lyase_/UTRA_dom_sf"/>
</dbReference>
<dbReference type="HOGENOM" id="CLU_107938_2_0_2"/>
<dbReference type="STRING" id="644295.Metev_1004"/>
<evidence type="ECO:0000313" key="1">
    <source>
        <dbReference type="EMBL" id="ADI73893.1"/>
    </source>
</evidence>
<name>D7E7E4_METEZ</name>
<evidence type="ECO:0008006" key="3">
    <source>
        <dbReference type="Google" id="ProtNLM"/>
    </source>
</evidence>
<dbReference type="EMBL" id="CP002069">
    <property type="protein sequence ID" value="ADI73893.1"/>
    <property type="molecule type" value="Genomic_DNA"/>
</dbReference>
<dbReference type="GeneID" id="9346634"/>
<organism evidence="1 2">
    <name type="scientific">Methanohalobium evestigatum (strain ATCC BAA-1072 / DSM 3721 / NBRC 107634 / OCM 161 / Z-7303)</name>
    <dbReference type="NCBI Taxonomy" id="644295"/>
    <lineage>
        <taxon>Archaea</taxon>
        <taxon>Methanobacteriati</taxon>
        <taxon>Methanobacteriota</taxon>
        <taxon>Stenosarchaea group</taxon>
        <taxon>Methanomicrobia</taxon>
        <taxon>Methanosarcinales</taxon>
        <taxon>Methanosarcinaceae</taxon>
        <taxon>Methanohalobium</taxon>
    </lineage>
</organism>
<dbReference type="RefSeq" id="WP_013194460.1">
    <property type="nucleotide sequence ID" value="NC_014253.1"/>
</dbReference>
<accession>D7E7E4</accession>